<keyword evidence="3" id="KW-1185">Reference proteome</keyword>
<evidence type="ECO:0000256" key="1">
    <source>
        <dbReference type="SAM" id="MobiDB-lite"/>
    </source>
</evidence>
<accession>A0A1E3H726</accession>
<dbReference type="EMBL" id="MCRJ01000007">
    <property type="protein sequence ID" value="ODN72139.1"/>
    <property type="molecule type" value="Genomic_DNA"/>
</dbReference>
<protein>
    <submittedName>
        <fullName evidence="2">Uncharacterized protein</fullName>
    </submittedName>
</protein>
<feature type="compositionally biased region" description="Low complexity" evidence="1">
    <location>
        <begin position="20"/>
        <end position="31"/>
    </location>
</feature>
<gene>
    <name evidence="2" type="ORF">A6302_00543</name>
</gene>
<dbReference type="AlphaFoldDB" id="A0A1E3H726"/>
<name>A0A1E3H726_9HYPH</name>
<organism evidence="2 3">
    <name type="scientific">Methylobrevis pamukkalensis</name>
    <dbReference type="NCBI Taxonomy" id="1439726"/>
    <lineage>
        <taxon>Bacteria</taxon>
        <taxon>Pseudomonadati</taxon>
        <taxon>Pseudomonadota</taxon>
        <taxon>Alphaproteobacteria</taxon>
        <taxon>Hyphomicrobiales</taxon>
        <taxon>Pleomorphomonadaceae</taxon>
        <taxon>Methylobrevis</taxon>
    </lineage>
</organism>
<evidence type="ECO:0000313" key="3">
    <source>
        <dbReference type="Proteomes" id="UP000094622"/>
    </source>
</evidence>
<feature type="region of interest" description="Disordered" evidence="1">
    <location>
        <begin position="1"/>
        <end position="125"/>
    </location>
</feature>
<reference evidence="2 3" key="1">
    <citation type="submission" date="2016-07" db="EMBL/GenBank/DDBJ databases">
        <title>Draft Genome Sequence of Methylobrevis pamukkalensis PK2.</title>
        <authorList>
            <person name="Vasilenko O.V."/>
            <person name="Doronina N.V."/>
            <person name="Shmareva M.N."/>
            <person name="Tarlachkov S.V."/>
            <person name="Mustakhimov I."/>
            <person name="Trotsenko Y.A."/>
        </authorList>
    </citation>
    <scope>NUCLEOTIDE SEQUENCE [LARGE SCALE GENOMIC DNA]</scope>
    <source>
        <strain evidence="2 3">PK2</strain>
    </source>
</reference>
<dbReference type="Proteomes" id="UP000094622">
    <property type="component" value="Unassembled WGS sequence"/>
</dbReference>
<proteinExistence type="predicted"/>
<comment type="caution">
    <text evidence="2">The sequence shown here is derived from an EMBL/GenBank/DDBJ whole genome shotgun (WGS) entry which is preliminary data.</text>
</comment>
<evidence type="ECO:0000313" key="2">
    <source>
        <dbReference type="EMBL" id="ODN72139.1"/>
    </source>
</evidence>
<sequence>MSDRGPAFGMRGPPPREAPPRGASSARRVSPWDSAPDGLAPNGLPPEGLASEDLPPEDFPTGDLPPVDLPADGLPADGLPPVFRPEGDVSDGGGRRAKGVSGRDAGGQDGGQRAPSAAADRPHPIACGRREEKRAAGPGAECCAQRRLFARSGHRRGHGPATVSPPIRSAALSTAGAGGSIAEECGFLLSIRRSISVRSPSSPPPDGRCCAPNRWRAATASDCSR</sequence>